<name>X1JH28_9ZZZZ</name>
<organism evidence="1">
    <name type="scientific">marine sediment metagenome</name>
    <dbReference type="NCBI Taxonomy" id="412755"/>
    <lineage>
        <taxon>unclassified sequences</taxon>
        <taxon>metagenomes</taxon>
        <taxon>ecological metagenomes</taxon>
    </lineage>
</organism>
<comment type="caution">
    <text evidence="1">The sequence shown here is derived from an EMBL/GenBank/DDBJ whole genome shotgun (WGS) entry which is preliminary data.</text>
</comment>
<accession>X1JH28</accession>
<evidence type="ECO:0008006" key="2">
    <source>
        <dbReference type="Google" id="ProtNLM"/>
    </source>
</evidence>
<feature type="non-terminal residue" evidence="1">
    <location>
        <position position="31"/>
    </location>
</feature>
<evidence type="ECO:0000313" key="1">
    <source>
        <dbReference type="EMBL" id="GAH77629.1"/>
    </source>
</evidence>
<dbReference type="InterPro" id="IPR029060">
    <property type="entry name" value="PIN-like_dom_sf"/>
</dbReference>
<reference evidence="1" key="1">
    <citation type="journal article" date="2014" name="Front. Microbiol.">
        <title>High frequency of phylogenetically diverse reductive dehalogenase-homologous genes in deep subseafloor sedimentary metagenomes.</title>
        <authorList>
            <person name="Kawai M."/>
            <person name="Futagami T."/>
            <person name="Toyoda A."/>
            <person name="Takaki Y."/>
            <person name="Nishi S."/>
            <person name="Hori S."/>
            <person name="Arai W."/>
            <person name="Tsubouchi T."/>
            <person name="Morono Y."/>
            <person name="Uchiyama I."/>
            <person name="Ito T."/>
            <person name="Fujiyama A."/>
            <person name="Inagaki F."/>
            <person name="Takami H."/>
        </authorList>
    </citation>
    <scope>NUCLEOTIDE SEQUENCE</scope>
    <source>
        <strain evidence="1">Expedition CK06-06</strain>
    </source>
</reference>
<sequence>MNKRILVDTSIWVEYFNRPESEYAQRVAEFL</sequence>
<proteinExistence type="predicted"/>
<dbReference type="SUPFAM" id="SSF88723">
    <property type="entry name" value="PIN domain-like"/>
    <property type="match status" value="1"/>
</dbReference>
<dbReference type="AlphaFoldDB" id="X1JH28"/>
<dbReference type="EMBL" id="BARU01043063">
    <property type="protein sequence ID" value="GAH77629.1"/>
    <property type="molecule type" value="Genomic_DNA"/>
</dbReference>
<protein>
    <recommendedName>
        <fullName evidence="2">PIN domain-containing protein</fullName>
    </recommendedName>
</protein>
<gene>
    <name evidence="1" type="ORF">S03H2_66023</name>
</gene>